<protein>
    <submittedName>
        <fullName evidence="8">Basic membrane lipoprotein</fullName>
    </submittedName>
</protein>
<keyword evidence="9" id="KW-1185">Reference proteome</keyword>
<dbReference type="CDD" id="cd06304">
    <property type="entry name" value="PBP1_BmpA_Med_PnrA-like"/>
    <property type="match status" value="1"/>
</dbReference>
<evidence type="ECO:0000256" key="5">
    <source>
        <dbReference type="ARBA" id="ARBA00023136"/>
    </source>
</evidence>
<keyword evidence="6 8" id="KW-0449">Lipoprotein</keyword>
<comment type="similarity">
    <text evidence="2">Belongs to the BMP lipoprotein family.</text>
</comment>
<dbReference type="PANTHER" id="PTHR34296:SF2">
    <property type="entry name" value="ABC TRANSPORTER GUANOSINE-BINDING PROTEIN NUPN"/>
    <property type="match status" value="1"/>
</dbReference>
<dbReference type="Gene3D" id="3.40.50.2300">
    <property type="match status" value="2"/>
</dbReference>
<comment type="caution">
    <text evidence="8">The sequence shown here is derived from an EMBL/GenBank/DDBJ whole genome shotgun (WGS) entry which is preliminary data.</text>
</comment>
<evidence type="ECO:0000256" key="3">
    <source>
        <dbReference type="ARBA" id="ARBA00022475"/>
    </source>
</evidence>
<dbReference type="Pfam" id="PF02608">
    <property type="entry name" value="Bmp"/>
    <property type="match status" value="1"/>
</dbReference>
<dbReference type="EMBL" id="JQCP01000003">
    <property type="protein sequence ID" value="KRO01913.1"/>
    <property type="molecule type" value="Genomic_DNA"/>
</dbReference>
<name>A0ABR5PZ87_9ACTN</name>
<evidence type="ECO:0000256" key="2">
    <source>
        <dbReference type="ARBA" id="ARBA00008610"/>
    </source>
</evidence>
<evidence type="ECO:0000256" key="1">
    <source>
        <dbReference type="ARBA" id="ARBA00004193"/>
    </source>
</evidence>
<keyword evidence="4" id="KW-0732">Signal</keyword>
<feature type="domain" description="ABC transporter substrate-binding protein PnrA-like" evidence="7">
    <location>
        <begin position="51"/>
        <end position="336"/>
    </location>
</feature>
<keyword evidence="5" id="KW-0472">Membrane</keyword>
<evidence type="ECO:0000256" key="6">
    <source>
        <dbReference type="ARBA" id="ARBA00023288"/>
    </source>
</evidence>
<gene>
    <name evidence="8" type="ORF">IV60_GL001160</name>
</gene>
<accession>A0ABR5PZ87</accession>
<dbReference type="PANTHER" id="PTHR34296">
    <property type="entry name" value="TRANSCRIPTIONAL ACTIVATOR PROTEIN MED"/>
    <property type="match status" value="1"/>
</dbReference>
<dbReference type="InterPro" id="IPR003760">
    <property type="entry name" value="PnrA-like"/>
</dbReference>
<sequence length="341" mass="35736">MEEVMDYRNVSRRGFLGLFGAAAATTAGLSLAGCDDKETSSGGGDSSKKTKKVAMFLDGPVNDGGWGASCYGAMVDSAKQHGWETAYSESVAQADWVSTMQNYVDQGYDLIVAPGNQYTADVKQVAKDNPDAKFCIFNDEVSDVANIECTIPNTIQIGQLAGALAGLMTKTKSIGFIGGVELDTTKNKIKGYTEAAKKVDSSIQVTTAYAGSFSDAAKGKELASGMISTQNIDVMFGDASIVDTGAREALVAAGSDRYDIGQPGDITKDSPCIICSVVTDNVKMTNEVLDDVEAGKFGKKTVYGDLSNGGVAVGTYSDAVSADVKSQYEEIVKKISDGSFV</sequence>
<evidence type="ECO:0000313" key="9">
    <source>
        <dbReference type="Proteomes" id="UP000051927"/>
    </source>
</evidence>
<organism evidence="8 9">
    <name type="scientific">Lancefieldella rimae</name>
    <dbReference type="NCBI Taxonomy" id="1383"/>
    <lineage>
        <taxon>Bacteria</taxon>
        <taxon>Bacillati</taxon>
        <taxon>Actinomycetota</taxon>
        <taxon>Coriobacteriia</taxon>
        <taxon>Coriobacteriales</taxon>
        <taxon>Atopobiaceae</taxon>
        <taxon>Lancefieldella</taxon>
    </lineage>
</organism>
<comment type="subcellular location">
    <subcellularLocation>
        <location evidence="1">Cell membrane</location>
        <topology evidence="1">Lipid-anchor</topology>
    </subcellularLocation>
</comment>
<dbReference type="Proteomes" id="UP000051927">
    <property type="component" value="Unassembled WGS sequence"/>
</dbReference>
<evidence type="ECO:0000256" key="4">
    <source>
        <dbReference type="ARBA" id="ARBA00022729"/>
    </source>
</evidence>
<proteinExistence type="inferred from homology"/>
<reference evidence="8 9" key="1">
    <citation type="journal article" date="2015" name="Genome Announc.">
        <title>Expanding the biotechnology potential of lactobacilli through comparative genomics of 213 strains and associated genera.</title>
        <authorList>
            <person name="Sun Z."/>
            <person name="Harris H.M."/>
            <person name="McCann A."/>
            <person name="Guo C."/>
            <person name="Argimon S."/>
            <person name="Zhang W."/>
            <person name="Yang X."/>
            <person name="Jeffery I.B."/>
            <person name="Cooney J.C."/>
            <person name="Kagawa T.F."/>
            <person name="Liu W."/>
            <person name="Song Y."/>
            <person name="Salvetti E."/>
            <person name="Wrobel A."/>
            <person name="Rasinkangas P."/>
            <person name="Parkhill J."/>
            <person name="Rea M.C."/>
            <person name="O'Sullivan O."/>
            <person name="Ritari J."/>
            <person name="Douillard F.P."/>
            <person name="Paul Ross R."/>
            <person name="Yang R."/>
            <person name="Briner A.E."/>
            <person name="Felis G.E."/>
            <person name="de Vos W.M."/>
            <person name="Barrangou R."/>
            <person name="Klaenhammer T.R."/>
            <person name="Caufield P.W."/>
            <person name="Cui Y."/>
            <person name="Zhang H."/>
            <person name="O'Toole P.W."/>
        </authorList>
    </citation>
    <scope>NUCLEOTIDE SEQUENCE [LARGE SCALE GENOMIC DNA]</scope>
    <source>
        <strain evidence="8 9">DSM 7090</strain>
    </source>
</reference>
<dbReference type="SUPFAM" id="SSF53822">
    <property type="entry name" value="Periplasmic binding protein-like I"/>
    <property type="match status" value="1"/>
</dbReference>
<evidence type="ECO:0000259" key="7">
    <source>
        <dbReference type="Pfam" id="PF02608"/>
    </source>
</evidence>
<dbReference type="InterPro" id="IPR028082">
    <property type="entry name" value="Peripla_BP_I"/>
</dbReference>
<evidence type="ECO:0000313" key="8">
    <source>
        <dbReference type="EMBL" id="KRO01913.1"/>
    </source>
</evidence>
<dbReference type="InterPro" id="IPR050957">
    <property type="entry name" value="BMP_lipoprotein"/>
</dbReference>
<keyword evidence="3" id="KW-1003">Cell membrane</keyword>